<dbReference type="SUPFAM" id="SSF54211">
    <property type="entry name" value="Ribosomal protein S5 domain 2-like"/>
    <property type="match status" value="1"/>
</dbReference>
<dbReference type="Pfam" id="PF20437">
    <property type="entry name" value="LonC_helical"/>
    <property type="match status" value="1"/>
</dbReference>
<keyword evidence="1 2" id="KW-0645">Protease</keyword>
<feature type="active site" evidence="2">
    <location>
        <position position="657"/>
    </location>
</feature>
<dbReference type="InterPro" id="IPR046844">
    <property type="entry name" value="Lon-like_helical"/>
</dbReference>
<evidence type="ECO:0000256" key="3">
    <source>
        <dbReference type="SAM" id="MobiDB-lite"/>
    </source>
</evidence>
<dbReference type="PRINTS" id="PR00830">
    <property type="entry name" value="ENDOLAPTASE"/>
</dbReference>
<sequence length="820" mass="91844">MSLKELLRLDPEAVRRTTDPSSLDCSSTEEVDCLTGFIGQERAVRSMEFGLSVNSKGYNIFVVGNSGSGRTTYALDSLRKKAKEMDVPDDLVYAYNFDNPGEPVALFLPAGQGKAMETAFENLIDELKSVINKAFEKGHYEDTKAQEVKAFQEDVNEKMEEVKAWAWERGFSVKRTPQGFVNIPLTDDVDEEGNSTRREIQPEEFEALSEDRQKELQKESEEISQKTLGILRDIRDKEKDLKKKISELESEICRNAIQPAIDDVRERFGVNDKVLGWIDAYTSSVIDNFGVFVASARDDNTEVDFSVYQVNPIVSNDPEDGAPVIWETNPTYYNLMGKVEYESRQGYLYTDFNKIVAGAILKANGGFLVLDVELLLRNFMSYEGLKRVLRTGTLHIENLGEQYGAVPMSSLRPEGVDISVKVVLVGTHYLYHLLQYYDPEFRKMFKLRAEFTSDMERTSCSEHQMAQFITTVVKREKGPHFTAEAVAQVIDWSARLSGDKDRLSIQFNRIIEVIVEAITWAKLDKAELVSRGHVRKAIEETRYRASLVEERIRRAFVDGVIRIDTEGEAIGQINGLAVIDLGDYAFGHPARITANTYMGKEGVVNIERETAMAGPIHNKGHLTLNSYLGMKYAQDMPLTLSASISFEQNYGGIEGDSASSTELYSLLSSLAEVPIDQSIAVTGSVDQFGNIQPIGGVNEKVEGFFSYCKERGLTGSQGVIIPHQNERHLMLNEEIVEAIEGGLFHVWKVHSVDEGIEVLTGIPAGKANKRGNYPKNSIHGKVKAKLKKWMKDAARIHKEMSGTADKPGKGKKNKVEEQLR</sequence>
<feature type="domain" description="Lon proteolytic" evidence="4">
    <location>
        <begin position="567"/>
        <end position="762"/>
    </location>
</feature>
<comment type="catalytic activity">
    <reaction evidence="2">
        <text>Hydrolysis of proteins in presence of ATP.</text>
        <dbReference type="EC" id="3.4.21.53"/>
    </reaction>
</comment>
<evidence type="ECO:0000256" key="1">
    <source>
        <dbReference type="ARBA" id="ARBA00022670"/>
    </source>
</evidence>
<proteinExistence type="inferred from homology"/>
<dbReference type="InterPro" id="IPR046843">
    <property type="entry name" value="LonB_AAA-LID"/>
</dbReference>
<dbReference type="Gene3D" id="3.30.230.10">
    <property type="match status" value="1"/>
</dbReference>
<dbReference type="EC" id="3.4.21.53" evidence="2"/>
<keyword evidence="2" id="KW-0720">Serine protease</keyword>
<comment type="similarity">
    <text evidence="2">Belongs to the peptidase S16 family.</text>
</comment>
<dbReference type="EMBL" id="JAKGUD010000003">
    <property type="protein sequence ID" value="MCF4142000.1"/>
    <property type="molecule type" value="Genomic_DNA"/>
</dbReference>
<dbReference type="PROSITE" id="PS51786">
    <property type="entry name" value="LON_PROTEOLYTIC"/>
    <property type="match status" value="1"/>
</dbReference>
<dbReference type="Proteomes" id="UP001200430">
    <property type="component" value="Unassembled WGS sequence"/>
</dbReference>
<dbReference type="Gene3D" id="1.10.8.60">
    <property type="match status" value="1"/>
</dbReference>
<dbReference type="Pfam" id="PF20436">
    <property type="entry name" value="LonB_AAA-LID"/>
    <property type="match status" value="1"/>
</dbReference>
<keyword evidence="2" id="KW-0378">Hydrolase</keyword>
<dbReference type="Gene3D" id="3.40.50.300">
    <property type="entry name" value="P-loop containing nucleotide triphosphate hydrolases"/>
    <property type="match status" value="2"/>
</dbReference>
<dbReference type="SUPFAM" id="SSF52540">
    <property type="entry name" value="P-loop containing nucleoside triphosphate hydrolases"/>
    <property type="match status" value="1"/>
</dbReference>
<evidence type="ECO:0000313" key="5">
    <source>
        <dbReference type="EMBL" id="MCF4142000.1"/>
    </source>
</evidence>
<feature type="active site" evidence="2">
    <location>
        <position position="700"/>
    </location>
</feature>
<organism evidence="5 6">
    <name type="scientific">Dethiosulfovibrio marinus</name>
    <dbReference type="NCBI Taxonomy" id="133532"/>
    <lineage>
        <taxon>Bacteria</taxon>
        <taxon>Thermotogati</taxon>
        <taxon>Synergistota</taxon>
        <taxon>Synergistia</taxon>
        <taxon>Synergistales</taxon>
        <taxon>Dethiosulfovibrionaceae</taxon>
        <taxon>Dethiosulfovibrio</taxon>
    </lineage>
</organism>
<dbReference type="InterPro" id="IPR027417">
    <property type="entry name" value="P-loop_NTPase"/>
</dbReference>
<dbReference type="Pfam" id="PF13654">
    <property type="entry name" value="AAA_32"/>
    <property type="match status" value="1"/>
</dbReference>
<keyword evidence="6" id="KW-1185">Reference proteome</keyword>
<dbReference type="InterPro" id="IPR041699">
    <property type="entry name" value="AAA_32"/>
</dbReference>
<accession>A0ABS9ELB2</accession>
<evidence type="ECO:0000313" key="6">
    <source>
        <dbReference type="Proteomes" id="UP001200430"/>
    </source>
</evidence>
<protein>
    <recommendedName>
        <fullName evidence="2">endopeptidase La</fullName>
        <ecNumber evidence="2">3.4.21.53</ecNumber>
    </recommendedName>
</protein>
<evidence type="ECO:0000259" key="4">
    <source>
        <dbReference type="PROSITE" id="PS51786"/>
    </source>
</evidence>
<dbReference type="InterPro" id="IPR008269">
    <property type="entry name" value="Lon_proteolytic"/>
</dbReference>
<dbReference type="InterPro" id="IPR020568">
    <property type="entry name" value="Ribosomal_Su5_D2-typ_SF"/>
</dbReference>
<dbReference type="RefSeq" id="WP_236098757.1">
    <property type="nucleotide sequence ID" value="NZ_JAKGUD010000003.1"/>
</dbReference>
<dbReference type="PANTHER" id="PTHR10046">
    <property type="entry name" value="ATP DEPENDENT LON PROTEASE FAMILY MEMBER"/>
    <property type="match status" value="1"/>
</dbReference>
<dbReference type="InterPro" id="IPR014721">
    <property type="entry name" value="Ribsml_uS5_D2-typ_fold_subgr"/>
</dbReference>
<dbReference type="Pfam" id="PF05362">
    <property type="entry name" value="Lon_C"/>
    <property type="match status" value="1"/>
</dbReference>
<reference evidence="5 6" key="1">
    <citation type="submission" date="2022-01" db="EMBL/GenBank/DDBJ databases">
        <title>Dethiosulfovibrio faecalis sp. nov., a novel proteolytic, non-sulfur-reducing bacterium isolated from a marine aquaculture solid waste bioreactor.</title>
        <authorList>
            <person name="Grabowski S."/>
            <person name="Apolinario E."/>
            <person name="Schneider N."/>
            <person name="Marshall C.W."/>
            <person name="Sowers K.R."/>
        </authorList>
    </citation>
    <scope>NUCLEOTIDE SEQUENCE [LARGE SCALE GENOMIC DNA]</scope>
    <source>
        <strain evidence="5 6">DSM 12537</strain>
    </source>
</reference>
<gene>
    <name evidence="5" type="ORF">L2W38_04115</name>
</gene>
<feature type="region of interest" description="Disordered" evidence="3">
    <location>
        <begin position="797"/>
        <end position="820"/>
    </location>
</feature>
<evidence type="ECO:0000256" key="2">
    <source>
        <dbReference type="PROSITE-ProRule" id="PRU01122"/>
    </source>
</evidence>
<name>A0ABS9ELB2_9BACT</name>
<comment type="caution">
    <text evidence="5">The sequence shown here is derived from an EMBL/GenBank/DDBJ whole genome shotgun (WGS) entry which is preliminary data.</text>
</comment>
<dbReference type="InterPro" id="IPR027065">
    <property type="entry name" value="Lon_Prtase"/>
</dbReference>